<comment type="caution">
    <text evidence="2">The sequence shown here is derived from an EMBL/GenBank/DDBJ whole genome shotgun (WGS) entry which is preliminary data.</text>
</comment>
<name>A0A1S1N5J1_9GAMM</name>
<dbReference type="Proteomes" id="UP000180253">
    <property type="component" value="Unassembled WGS sequence"/>
</dbReference>
<keyword evidence="3" id="KW-1185">Reference proteome</keyword>
<evidence type="ECO:0000259" key="1">
    <source>
        <dbReference type="PROSITE" id="PS50003"/>
    </source>
</evidence>
<dbReference type="AlphaFoldDB" id="A0A1S1N5J1"/>
<evidence type="ECO:0000313" key="2">
    <source>
        <dbReference type="EMBL" id="OHU96512.1"/>
    </source>
</evidence>
<sequence>MKLSKEETKFIFQVLREESTPHFDICLEEKHASQLKLWLQTLRQASDIQLVAKVNSEVVYFPTHLHTSEAGIPSFSCDLPNIFAAESSNRHWITERLTGIVLKTDSVRPAFSVLSLSLSGLVIRTHPFMAISLYDALIQDKVTLYLPNNRQAQFEVEISKIVNDTAVSLEIMNIHEGLEALKQVIFELYSKNLT</sequence>
<dbReference type="EMBL" id="MNAN01000026">
    <property type="protein sequence ID" value="OHU96512.1"/>
    <property type="molecule type" value="Genomic_DNA"/>
</dbReference>
<dbReference type="RefSeq" id="WP_070990541.1">
    <property type="nucleotide sequence ID" value="NZ_CBCSHD010000001.1"/>
</dbReference>
<feature type="domain" description="PH" evidence="1">
    <location>
        <begin position="1"/>
        <end position="47"/>
    </location>
</feature>
<organism evidence="2 3">
    <name type="scientific">Pseudoalteromonas byunsanensis</name>
    <dbReference type="NCBI Taxonomy" id="327939"/>
    <lineage>
        <taxon>Bacteria</taxon>
        <taxon>Pseudomonadati</taxon>
        <taxon>Pseudomonadota</taxon>
        <taxon>Gammaproteobacteria</taxon>
        <taxon>Alteromonadales</taxon>
        <taxon>Pseudoalteromonadaceae</taxon>
        <taxon>Pseudoalteromonas</taxon>
    </lineage>
</organism>
<evidence type="ECO:0000313" key="3">
    <source>
        <dbReference type="Proteomes" id="UP000180253"/>
    </source>
</evidence>
<accession>A0A1S1N5J1</accession>
<protein>
    <recommendedName>
        <fullName evidence="1">PH domain-containing protein</fullName>
    </recommendedName>
</protein>
<proteinExistence type="predicted"/>
<reference evidence="2 3" key="1">
    <citation type="submission" date="2016-10" db="EMBL/GenBank/DDBJ databases">
        <title>Pseudoalteromonas amylolytica sp. nov., isolated from the surface seawater.</title>
        <authorList>
            <person name="Wu Y.-H."/>
            <person name="Cheng H."/>
            <person name="Jin X.-B."/>
            <person name="Wang C.-S."/>
            <person name="Xu X.-W."/>
        </authorList>
    </citation>
    <scope>NUCLEOTIDE SEQUENCE [LARGE SCALE GENOMIC DNA]</scope>
    <source>
        <strain evidence="2 3">JCM 12483</strain>
    </source>
</reference>
<dbReference type="PROSITE" id="PS50003">
    <property type="entry name" value="PH_DOMAIN"/>
    <property type="match status" value="1"/>
</dbReference>
<dbReference type="InterPro" id="IPR001849">
    <property type="entry name" value="PH_domain"/>
</dbReference>
<dbReference type="OrthoDB" id="6288542at2"/>
<gene>
    <name evidence="2" type="ORF">BIW53_04070</name>
</gene>